<evidence type="ECO:0000256" key="1">
    <source>
        <dbReference type="ARBA" id="ARBA00023015"/>
    </source>
</evidence>
<dbReference type="OrthoDB" id="9802263at2"/>
<proteinExistence type="predicted"/>
<dbReference type="InterPro" id="IPR009594">
    <property type="entry name" value="Tscrpt_reg_HTH_AraC_N"/>
</dbReference>
<protein>
    <submittedName>
        <fullName evidence="3">AraC family transcriptional regulator</fullName>
    </submittedName>
</protein>
<dbReference type="STRING" id="1752398.A8M32_15170"/>
<dbReference type="PANTHER" id="PTHR43436">
    <property type="entry name" value="ARAC-FAMILY TRANSCRIPTIONAL REGULATOR"/>
    <property type="match status" value="1"/>
</dbReference>
<keyword evidence="2" id="KW-0804">Transcription</keyword>
<sequence length="312" mass="34556">MSVTHKSPRQEMIDIIARTAVTDGHFSTFVPGLAVHRSSNFAEVSCGSYGPGLAIIVQGAKRLMLGEETLTYGASDYLVTSIDLPVSWQIVATPDEPYLSMSFQIDVRKIAELVDRIGDAPAPLPASPRGMTVNKLTSDLEDAALRLMRLLDRPEDSAVLLPLLEQEVLYRLLIGPHGAKLRQMATAESYPHQVGRAVAWLTENYATPLRIEELAGRVNMSVSSLHHHFKAITAMSPLQYQKQLRLQEARRLMLQERLDAGAAGHRVGYESPSQFSREYARHFGDPPARDIGRVRRNLFGRSSGEPEMLSEG</sequence>
<keyword evidence="1" id="KW-0805">Transcription regulation</keyword>
<dbReference type="Pfam" id="PF06719">
    <property type="entry name" value="AraC_N"/>
    <property type="match status" value="1"/>
</dbReference>
<dbReference type="GO" id="GO:0043565">
    <property type="term" value="F:sequence-specific DNA binding"/>
    <property type="evidence" value="ECO:0007669"/>
    <property type="project" value="InterPro"/>
</dbReference>
<dbReference type="Proteomes" id="UP000094342">
    <property type="component" value="Unassembled WGS sequence"/>
</dbReference>
<dbReference type="GO" id="GO:0003700">
    <property type="term" value="F:DNA-binding transcription factor activity"/>
    <property type="evidence" value="ECO:0007669"/>
    <property type="project" value="InterPro"/>
</dbReference>
<keyword evidence="4" id="KW-1185">Reference proteome</keyword>
<dbReference type="SMART" id="SM00342">
    <property type="entry name" value="HTH_ARAC"/>
    <property type="match status" value="1"/>
</dbReference>
<dbReference type="InterPro" id="IPR018060">
    <property type="entry name" value="HTH_AraC"/>
</dbReference>
<evidence type="ECO:0000313" key="4">
    <source>
        <dbReference type="Proteomes" id="UP000094342"/>
    </source>
</evidence>
<reference evidence="4" key="1">
    <citation type="submission" date="2016-05" db="EMBL/GenBank/DDBJ databases">
        <authorList>
            <person name="Li Y."/>
        </authorList>
    </citation>
    <scope>NUCLEOTIDE SEQUENCE [LARGE SCALE GENOMIC DNA]</scope>
    <source>
        <strain evidence="4">YIC4027</strain>
    </source>
</reference>
<dbReference type="Gene3D" id="1.10.10.60">
    <property type="entry name" value="Homeodomain-like"/>
    <property type="match status" value="1"/>
</dbReference>
<evidence type="ECO:0000256" key="2">
    <source>
        <dbReference type="ARBA" id="ARBA00023163"/>
    </source>
</evidence>
<dbReference type="RefSeq" id="WP_069459229.1">
    <property type="nucleotide sequence ID" value="NZ_CP034909.1"/>
</dbReference>
<gene>
    <name evidence="3" type="ORF">A8M32_15170</name>
</gene>
<dbReference type="AlphaFoldDB" id="A0A1E3VAL5"/>
<dbReference type="PANTHER" id="PTHR43436:SF1">
    <property type="entry name" value="TRANSCRIPTIONAL REGULATORY PROTEIN"/>
    <property type="match status" value="1"/>
</dbReference>
<dbReference type="SUPFAM" id="SSF46689">
    <property type="entry name" value="Homeodomain-like"/>
    <property type="match status" value="2"/>
</dbReference>
<dbReference type="Pfam" id="PF12833">
    <property type="entry name" value="HTH_18"/>
    <property type="match status" value="1"/>
</dbReference>
<organism evidence="3 4">
    <name type="scientific">Sinorhizobium alkalisoli</name>
    <dbReference type="NCBI Taxonomy" id="1752398"/>
    <lineage>
        <taxon>Bacteria</taxon>
        <taxon>Pseudomonadati</taxon>
        <taxon>Pseudomonadota</taxon>
        <taxon>Alphaproteobacteria</taxon>
        <taxon>Hyphomicrobiales</taxon>
        <taxon>Rhizobiaceae</taxon>
        <taxon>Sinorhizobium/Ensifer group</taxon>
        <taxon>Sinorhizobium</taxon>
    </lineage>
</organism>
<name>A0A1E3VAL5_9HYPH</name>
<dbReference type="InterPro" id="IPR009057">
    <property type="entry name" value="Homeodomain-like_sf"/>
</dbReference>
<dbReference type="EMBL" id="LYBW01000058">
    <property type="protein sequence ID" value="ODR90652.1"/>
    <property type="molecule type" value="Genomic_DNA"/>
</dbReference>
<dbReference type="PROSITE" id="PS01124">
    <property type="entry name" value="HTH_ARAC_FAMILY_2"/>
    <property type="match status" value="1"/>
</dbReference>
<accession>A0A1E3VAL5</accession>
<comment type="caution">
    <text evidence="3">The sequence shown here is derived from an EMBL/GenBank/DDBJ whole genome shotgun (WGS) entry which is preliminary data.</text>
</comment>
<evidence type="ECO:0000313" key="3">
    <source>
        <dbReference type="EMBL" id="ODR90652.1"/>
    </source>
</evidence>